<organism evidence="2 3">
    <name type="scientific">Niveomyces insectorum RCEF 264</name>
    <dbReference type="NCBI Taxonomy" id="1081102"/>
    <lineage>
        <taxon>Eukaryota</taxon>
        <taxon>Fungi</taxon>
        <taxon>Dikarya</taxon>
        <taxon>Ascomycota</taxon>
        <taxon>Pezizomycotina</taxon>
        <taxon>Sordariomycetes</taxon>
        <taxon>Hypocreomycetidae</taxon>
        <taxon>Hypocreales</taxon>
        <taxon>Cordycipitaceae</taxon>
        <taxon>Niveomyces</taxon>
    </lineage>
</organism>
<name>A0A168A9D5_9HYPO</name>
<dbReference type="OrthoDB" id="5153521at2759"/>
<keyword evidence="3" id="KW-1185">Reference proteome</keyword>
<evidence type="ECO:0000313" key="2">
    <source>
        <dbReference type="EMBL" id="OAA68428.1"/>
    </source>
</evidence>
<sequence>MATFEMPPVQFERDIRSAHNNVKRHKNAVSKWSFGARPLPGLKRGFDWDPSDDDYKVRPSSKHSDLHRDYKPHHNIMKQNWGYGLLPAGRVRRHVNARDEIADAARSLGDLSSSVHHHQQQQQQRSLPGPLSADAANVLYSFDNTDSPPPVLPLDAFLKPNVRATEKLVEKEYEVLDDNGEAIKGRRARQVLRKAAATAAVATPSAQPFVELLDEDEFELV</sequence>
<proteinExistence type="predicted"/>
<evidence type="ECO:0000256" key="1">
    <source>
        <dbReference type="SAM" id="MobiDB-lite"/>
    </source>
</evidence>
<accession>A0A168A9D5</accession>
<protein>
    <submittedName>
        <fullName evidence="2">Uncharacterized protein</fullName>
    </submittedName>
</protein>
<dbReference type="Proteomes" id="UP000076874">
    <property type="component" value="Unassembled WGS sequence"/>
</dbReference>
<gene>
    <name evidence="2" type="ORF">SPI_00623</name>
</gene>
<comment type="caution">
    <text evidence="2">The sequence shown here is derived from an EMBL/GenBank/DDBJ whole genome shotgun (WGS) entry which is preliminary data.</text>
</comment>
<reference evidence="2 3" key="1">
    <citation type="journal article" date="2016" name="Genome Biol. Evol.">
        <title>Divergent and convergent evolution of fungal pathogenicity.</title>
        <authorList>
            <person name="Shang Y."/>
            <person name="Xiao G."/>
            <person name="Zheng P."/>
            <person name="Cen K."/>
            <person name="Zhan S."/>
            <person name="Wang C."/>
        </authorList>
    </citation>
    <scope>NUCLEOTIDE SEQUENCE [LARGE SCALE GENOMIC DNA]</scope>
    <source>
        <strain evidence="2 3">RCEF 264</strain>
    </source>
</reference>
<feature type="compositionally biased region" description="Basic and acidic residues" evidence="1">
    <location>
        <begin position="53"/>
        <end position="69"/>
    </location>
</feature>
<dbReference type="EMBL" id="AZHD01000001">
    <property type="protein sequence ID" value="OAA68428.1"/>
    <property type="molecule type" value="Genomic_DNA"/>
</dbReference>
<feature type="region of interest" description="Disordered" evidence="1">
    <location>
        <begin position="43"/>
        <end position="69"/>
    </location>
</feature>
<dbReference type="STRING" id="1081102.A0A168A9D5"/>
<dbReference type="AlphaFoldDB" id="A0A168A9D5"/>
<feature type="region of interest" description="Disordered" evidence="1">
    <location>
        <begin position="110"/>
        <end position="129"/>
    </location>
</feature>
<evidence type="ECO:0000313" key="3">
    <source>
        <dbReference type="Proteomes" id="UP000076874"/>
    </source>
</evidence>